<keyword evidence="2" id="KW-0238">DNA-binding</keyword>
<protein>
    <submittedName>
        <fullName evidence="2">DNA-binding protein</fullName>
    </submittedName>
</protein>
<dbReference type="EMBL" id="BMDX01000002">
    <property type="protein sequence ID" value="GGA67178.1"/>
    <property type="molecule type" value="Genomic_DNA"/>
</dbReference>
<evidence type="ECO:0000313" key="2">
    <source>
        <dbReference type="EMBL" id="GGA67178.1"/>
    </source>
</evidence>
<dbReference type="Proteomes" id="UP000619743">
    <property type="component" value="Unassembled WGS sequence"/>
</dbReference>
<feature type="compositionally biased region" description="Basic and acidic residues" evidence="1">
    <location>
        <begin position="84"/>
        <end position="96"/>
    </location>
</feature>
<sequence length="96" mass="10750">MTYEEFQRQLGKAGVTMRMFAELVKMNHVSLSNYSKKGTVPTHIAIIAALMGEMAEHGLDYRNVLENLDISRKRPRGAARKGKFGGDKQSDLDLPL</sequence>
<dbReference type="RefSeq" id="WP_087504446.1">
    <property type="nucleotide sequence ID" value="NZ_BMDX01000002.1"/>
</dbReference>
<organism evidence="2 3">
    <name type="scientific">Neiella marina</name>
    <dbReference type="NCBI Taxonomy" id="508461"/>
    <lineage>
        <taxon>Bacteria</taxon>
        <taxon>Pseudomonadati</taxon>
        <taxon>Pseudomonadota</taxon>
        <taxon>Gammaproteobacteria</taxon>
        <taxon>Alteromonadales</taxon>
        <taxon>Echinimonadaceae</taxon>
        <taxon>Neiella</taxon>
    </lineage>
</organism>
<accession>A0A8J2XMS8</accession>
<reference evidence="3" key="1">
    <citation type="journal article" date="2019" name="Int. J. Syst. Evol. Microbiol.">
        <title>The Global Catalogue of Microorganisms (GCM) 10K type strain sequencing project: providing services to taxonomists for standard genome sequencing and annotation.</title>
        <authorList>
            <consortium name="The Broad Institute Genomics Platform"/>
            <consortium name="The Broad Institute Genome Sequencing Center for Infectious Disease"/>
            <person name="Wu L."/>
            <person name="Ma J."/>
        </authorList>
    </citation>
    <scope>NUCLEOTIDE SEQUENCE [LARGE SCALE GENOMIC DNA]</scope>
    <source>
        <strain evidence="3">CGMCC 1.10130</strain>
    </source>
</reference>
<dbReference type="AlphaFoldDB" id="A0A8J2XMS8"/>
<dbReference type="OrthoDB" id="8907865at2"/>
<gene>
    <name evidence="2" type="ORF">GCM10011369_06030</name>
</gene>
<comment type="caution">
    <text evidence="2">The sequence shown here is derived from an EMBL/GenBank/DDBJ whole genome shotgun (WGS) entry which is preliminary data.</text>
</comment>
<evidence type="ECO:0000256" key="1">
    <source>
        <dbReference type="SAM" id="MobiDB-lite"/>
    </source>
</evidence>
<proteinExistence type="predicted"/>
<evidence type="ECO:0000313" key="3">
    <source>
        <dbReference type="Proteomes" id="UP000619743"/>
    </source>
</evidence>
<name>A0A8J2XMS8_9GAMM</name>
<keyword evidence="3" id="KW-1185">Reference proteome</keyword>
<dbReference type="GO" id="GO:0003677">
    <property type="term" value="F:DNA binding"/>
    <property type="evidence" value="ECO:0007669"/>
    <property type="project" value="UniProtKB-KW"/>
</dbReference>
<feature type="region of interest" description="Disordered" evidence="1">
    <location>
        <begin position="75"/>
        <end position="96"/>
    </location>
</feature>